<evidence type="ECO:0000256" key="7">
    <source>
        <dbReference type="ARBA" id="ARBA00031732"/>
    </source>
</evidence>
<evidence type="ECO:0000256" key="6">
    <source>
        <dbReference type="ARBA" id="ARBA00031154"/>
    </source>
</evidence>
<evidence type="ECO:0000256" key="4">
    <source>
        <dbReference type="ARBA" id="ARBA00022684"/>
    </source>
</evidence>
<evidence type="ECO:0000256" key="3">
    <source>
        <dbReference type="ARBA" id="ARBA00011532"/>
    </source>
</evidence>
<dbReference type="AlphaFoldDB" id="A0AAN9G3X8"/>
<evidence type="ECO:0000256" key="9">
    <source>
        <dbReference type="SAM" id="MobiDB-lite"/>
    </source>
</evidence>
<comment type="subunit">
    <text evidence="3">Heterodimer of a catalytic heavy chain and a regulatory light chain.</text>
</comment>
<dbReference type="GO" id="GO:0017109">
    <property type="term" value="C:glutamate-cysteine ligase complex"/>
    <property type="evidence" value="ECO:0007669"/>
    <property type="project" value="TreeGrafter"/>
</dbReference>
<evidence type="ECO:0000313" key="10">
    <source>
        <dbReference type="EMBL" id="KAK7094608.1"/>
    </source>
</evidence>
<proteinExistence type="inferred from homology"/>
<keyword evidence="11" id="KW-1185">Reference proteome</keyword>
<protein>
    <recommendedName>
        <fullName evidence="7">GCS light chain</fullName>
    </recommendedName>
    <alternativeName>
        <fullName evidence="5">Gamma-ECS regulatory subunit</fullName>
    </alternativeName>
    <alternativeName>
        <fullName evidence="8">Gamma-glutamylcysteine synthetase regulatory subunit</fullName>
    </alternativeName>
    <alternativeName>
        <fullName evidence="6">Glutamate--cysteine ligase modifier subunit</fullName>
    </alternativeName>
</protein>
<evidence type="ECO:0000256" key="5">
    <source>
        <dbReference type="ARBA" id="ARBA00030406"/>
    </source>
</evidence>
<sequence>MPVKKVTPDKLYGWNHLPTAPPRNRYPCTGKGNAEQDSATPTSPLPVRVNIKTAGSKENSHFPTHDFHLIHCIIPGGIESTALGGFCPYRAGSGRSMADEIPVIPKVNVLVVRTGNIVNWNRLKRKPNLTPTAEVTECVTATVKKTIDAANKTELQYVKELSCVDKEVPKPFHEYERGELKVIIKLCVCSADQPPEIVLEAIEKAMSDLRVTLAETVLLSLSMFETEEEITVDQIKPYWLLLENLVAEERVLAIGVADLDKAKLEELYDWAKVKPCVNQVNLASCCVMPKDLVEYAKQVGIQLQTHNDPPELIPSNRLQEAIRQCGTEQDGYGWSALWLTRCTVLVKCRSIIKSKNYVLRAIRDPHRRM</sequence>
<dbReference type="InterPro" id="IPR036812">
    <property type="entry name" value="NAD(P)_OxRdtase_dom_sf"/>
</dbReference>
<organism evidence="10 11">
    <name type="scientific">Littorina saxatilis</name>
    <dbReference type="NCBI Taxonomy" id="31220"/>
    <lineage>
        <taxon>Eukaryota</taxon>
        <taxon>Metazoa</taxon>
        <taxon>Spiralia</taxon>
        <taxon>Lophotrochozoa</taxon>
        <taxon>Mollusca</taxon>
        <taxon>Gastropoda</taxon>
        <taxon>Caenogastropoda</taxon>
        <taxon>Littorinimorpha</taxon>
        <taxon>Littorinoidea</taxon>
        <taxon>Littorinidae</taxon>
        <taxon>Littorina</taxon>
    </lineage>
</organism>
<gene>
    <name evidence="10" type="ORF">V1264_006140</name>
</gene>
<dbReference type="GO" id="GO:0035226">
    <property type="term" value="F:glutamate-cysteine ligase catalytic subunit binding"/>
    <property type="evidence" value="ECO:0007669"/>
    <property type="project" value="InterPro"/>
</dbReference>
<comment type="pathway">
    <text evidence="1">Sulfur metabolism; glutathione biosynthesis; glutathione from L-cysteine and L-glutamate: step 1/2.</text>
</comment>
<keyword evidence="4" id="KW-0317">Glutathione biosynthesis</keyword>
<dbReference type="SUPFAM" id="SSF51430">
    <property type="entry name" value="NAD(P)-linked oxidoreductase"/>
    <property type="match status" value="1"/>
</dbReference>
<comment type="similarity">
    <text evidence="2">Belongs to the aldo/keto reductase family. Glutamate--cysteine ligase light chain subfamily.</text>
</comment>
<evidence type="ECO:0000256" key="8">
    <source>
        <dbReference type="ARBA" id="ARBA00032926"/>
    </source>
</evidence>
<dbReference type="Gene3D" id="3.20.20.100">
    <property type="entry name" value="NADP-dependent oxidoreductase domain"/>
    <property type="match status" value="1"/>
</dbReference>
<dbReference type="PANTHER" id="PTHR13295">
    <property type="entry name" value="GLUTAMATE CYSTEINE LIGASE REGULATORY SUBUNIT"/>
    <property type="match status" value="1"/>
</dbReference>
<dbReference type="Proteomes" id="UP001374579">
    <property type="component" value="Unassembled WGS sequence"/>
</dbReference>
<feature type="region of interest" description="Disordered" evidence="9">
    <location>
        <begin position="1"/>
        <end position="45"/>
    </location>
</feature>
<name>A0AAN9G3X8_9CAEN</name>
<evidence type="ECO:0000313" key="11">
    <source>
        <dbReference type="Proteomes" id="UP001374579"/>
    </source>
</evidence>
<dbReference type="PANTHER" id="PTHR13295:SF4">
    <property type="entry name" value="GLUTAMATE--CYSTEINE LIGASE REGULATORY SUBUNIT"/>
    <property type="match status" value="1"/>
</dbReference>
<reference evidence="10 11" key="1">
    <citation type="submission" date="2024-02" db="EMBL/GenBank/DDBJ databases">
        <title>Chromosome-scale genome assembly of the rough periwinkle Littorina saxatilis.</title>
        <authorList>
            <person name="De Jode A."/>
            <person name="Faria R."/>
            <person name="Formenti G."/>
            <person name="Sims Y."/>
            <person name="Smith T.P."/>
            <person name="Tracey A."/>
            <person name="Wood J.M.D."/>
            <person name="Zagrodzka Z.B."/>
            <person name="Johannesson K."/>
            <person name="Butlin R.K."/>
            <person name="Leder E.H."/>
        </authorList>
    </citation>
    <scope>NUCLEOTIDE SEQUENCE [LARGE SCALE GENOMIC DNA]</scope>
    <source>
        <strain evidence="10">Snail1</strain>
        <tissue evidence="10">Muscle</tissue>
    </source>
</reference>
<dbReference type="InterPro" id="IPR032963">
    <property type="entry name" value="Gclm"/>
</dbReference>
<dbReference type="EMBL" id="JBAMIC010000018">
    <property type="protein sequence ID" value="KAK7094608.1"/>
    <property type="molecule type" value="Genomic_DNA"/>
</dbReference>
<accession>A0AAN9G3X8</accession>
<dbReference type="GO" id="GO:0006750">
    <property type="term" value="P:glutathione biosynthetic process"/>
    <property type="evidence" value="ECO:0007669"/>
    <property type="project" value="UniProtKB-KW"/>
</dbReference>
<dbReference type="GO" id="GO:0030234">
    <property type="term" value="F:enzyme regulator activity"/>
    <property type="evidence" value="ECO:0007669"/>
    <property type="project" value="TreeGrafter"/>
</dbReference>
<comment type="caution">
    <text evidence="10">The sequence shown here is derived from an EMBL/GenBank/DDBJ whole genome shotgun (WGS) entry which is preliminary data.</text>
</comment>
<evidence type="ECO:0000256" key="2">
    <source>
        <dbReference type="ARBA" id="ARBA00008612"/>
    </source>
</evidence>
<evidence type="ECO:0000256" key="1">
    <source>
        <dbReference type="ARBA" id="ARBA00005006"/>
    </source>
</evidence>